<evidence type="ECO:0000256" key="1">
    <source>
        <dbReference type="ARBA" id="ARBA00004442"/>
    </source>
</evidence>
<name>A0A382XUK1_9ZZZZ</name>
<evidence type="ECO:0000256" key="4">
    <source>
        <dbReference type="ARBA" id="ARBA00022692"/>
    </source>
</evidence>
<evidence type="ECO:0000256" key="3">
    <source>
        <dbReference type="ARBA" id="ARBA00022452"/>
    </source>
</evidence>
<keyword evidence="7" id="KW-0175">Coiled coil</keyword>
<evidence type="ECO:0000256" key="5">
    <source>
        <dbReference type="ARBA" id="ARBA00023136"/>
    </source>
</evidence>
<feature type="coiled-coil region" evidence="7">
    <location>
        <begin position="193"/>
        <end position="242"/>
    </location>
</feature>
<keyword evidence="5" id="KW-0472">Membrane</keyword>
<dbReference type="PANTHER" id="PTHR30026">
    <property type="entry name" value="OUTER MEMBRANE PROTEIN TOLC"/>
    <property type="match status" value="1"/>
</dbReference>
<dbReference type="EMBL" id="UINC01170654">
    <property type="protein sequence ID" value="SVD74802.1"/>
    <property type="molecule type" value="Genomic_DNA"/>
</dbReference>
<comment type="subcellular location">
    <subcellularLocation>
        <location evidence="1">Cell outer membrane</location>
    </subcellularLocation>
</comment>
<evidence type="ECO:0000256" key="2">
    <source>
        <dbReference type="ARBA" id="ARBA00022448"/>
    </source>
</evidence>
<dbReference type="GO" id="GO:0009279">
    <property type="term" value="C:cell outer membrane"/>
    <property type="evidence" value="ECO:0007669"/>
    <property type="project" value="UniProtKB-SubCell"/>
</dbReference>
<dbReference type="GO" id="GO:0015288">
    <property type="term" value="F:porin activity"/>
    <property type="evidence" value="ECO:0007669"/>
    <property type="project" value="TreeGrafter"/>
</dbReference>
<evidence type="ECO:0000256" key="7">
    <source>
        <dbReference type="SAM" id="Coils"/>
    </source>
</evidence>
<organism evidence="8">
    <name type="scientific">marine metagenome</name>
    <dbReference type="NCBI Taxonomy" id="408172"/>
    <lineage>
        <taxon>unclassified sequences</taxon>
        <taxon>metagenomes</taxon>
        <taxon>ecological metagenomes</taxon>
    </lineage>
</organism>
<proteinExistence type="predicted"/>
<evidence type="ECO:0000313" key="8">
    <source>
        <dbReference type="EMBL" id="SVD74802.1"/>
    </source>
</evidence>
<sequence>MLCVIVLGLSASTEARTPLSLAECLEIAYKNNFGHRVDRANLEASHEQLRQAQGPFEFNADAAFTLPSYSERRDIISTESLANRVRSEDINFDYQGQIRLSQRVRNVGEFSVTGIGRRADFISNRQQDFRESSADVSFSYEQEIFTEPEEELQLQQAELRLSSDRGDLRFQRVLLETRVTNSYYNLLQGIRQMEIQQQRLEQSQSALDLAQRKFEIGLIAEVDALRLEVDKLRAEAEFAEAGTNIESRRDELRQILGL</sequence>
<dbReference type="InterPro" id="IPR051906">
    <property type="entry name" value="TolC-like"/>
</dbReference>
<dbReference type="GO" id="GO:0015562">
    <property type="term" value="F:efflux transmembrane transporter activity"/>
    <property type="evidence" value="ECO:0007669"/>
    <property type="project" value="InterPro"/>
</dbReference>
<dbReference type="Gene3D" id="1.20.1600.10">
    <property type="entry name" value="Outer membrane efflux proteins (OEP)"/>
    <property type="match status" value="1"/>
</dbReference>
<dbReference type="SUPFAM" id="SSF56954">
    <property type="entry name" value="Outer membrane efflux proteins (OEP)"/>
    <property type="match status" value="1"/>
</dbReference>
<dbReference type="Pfam" id="PF02321">
    <property type="entry name" value="OEP"/>
    <property type="match status" value="1"/>
</dbReference>
<dbReference type="PANTHER" id="PTHR30026:SF20">
    <property type="entry name" value="OUTER MEMBRANE PROTEIN TOLC"/>
    <property type="match status" value="1"/>
</dbReference>
<gene>
    <name evidence="8" type="ORF">METZ01_LOCUS427656</name>
</gene>
<evidence type="ECO:0008006" key="9">
    <source>
        <dbReference type="Google" id="ProtNLM"/>
    </source>
</evidence>
<feature type="non-terminal residue" evidence="8">
    <location>
        <position position="258"/>
    </location>
</feature>
<dbReference type="AlphaFoldDB" id="A0A382XUK1"/>
<keyword evidence="3" id="KW-1134">Transmembrane beta strand</keyword>
<keyword evidence="2" id="KW-0813">Transport</keyword>
<evidence type="ECO:0000256" key="6">
    <source>
        <dbReference type="ARBA" id="ARBA00023237"/>
    </source>
</evidence>
<reference evidence="8" key="1">
    <citation type="submission" date="2018-05" db="EMBL/GenBank/DDBJ databases">
        <authorList>
            <person name="Lanie J.A."/>
            <person name="Ng W.-L."/>
            <person name="Kazmierczak K.M."/>
            <person name="Andrzejewski T.M."/>
            <person name="Davidsen T.M."/>
            <person name="Wayne K.J."/>
            <person name="Tettelin H."/>
            <person name="Glass J.I."/>
            <person name="Rusch D."/>
            <person name="Podicherti R."/>
            <person name="Tsui H.-C.T."/>
            <person name="Winkler M.E."/>
        </authorList>
    </citation>
    <scope>NUCLEOTIDE SEQUENCE</scope>
</reference>
<protein>
    <recommendedName>
        <fullName evidence="9">TolC family protein</fullName>
    </recommendedName>
</protein>
<dbReference type="GO" id="GO:1990281">
    <property type="term" value="C:efflux pump complex"/>
    <property type="evidence" value="ECO:0007669"/>
    <property type="project" value="TreeGrafter"/>
</dbReference>
<keyword evidence="6" id="KW-0998">Cell outer membrane</keyword>
<accession>A0A382XUK1</accession>
<keyword evidence="4" id="KW-0812">Transmembrane</keyword>
<dbReference type="InterPro" id="IPR003423">
    <property type="entry name" value="OMP_efflux"/>
</dbReference>